<dbReference type="OMA" id="HQFANSY"/>
<organism evidence="3 4">
    <name type="scientific">Xylona heveae (strain CBS 132557 / TC161)</name>
    <dbReference type="NCBI Taxonomy" id="1328760"/>
    <lineage>
        <taxon>Eukaryota</taxon>
        <taxon>Fungi</taxon>
        <taxon>Dikarya</taxon>
        <taxon>Ascomycota</taxon>
        <taxon>Pezizomycotina</taxon>
        <taxon>Xylonomycetes</taxon>
        <taxon>Xylonales</taxon>
        <taxon>Xylonaceae</taxon>
        <taxon>Xylona</taxon>
    </lineage>
</organism>
<feature type="chain" id="PRO_5007859646" description="Peptide N-acetyl-beta-D-glucosaminyl asparaginase amidase A N-terminal domain-containing protein" evidence="1">
    <location>
        <begin position="35"/>
        <end position="705"/>
    </location>
</feature>
<name>A0A165IZ44_XYLHT</name>
<proteinExistence type="predicted"/>
<feature type="domain" description="Peptide N-acetyl-beta-D-glucosaminyl asparaginase amidase A N-terminal" evidence="2">
    <location>
        <begin position="76"/>
        <end position="392"/>
    </location>
</feature>
<dbReference type="Proteomes" id="UP000076632">
    <property type="component" value="Unassembled WGS sequence"/>
</dbReference>
<feature type="signal peptide" evidence="1">
    <location>
        <begin position="1"/>
        <end position="34"/>
    </location>
</feature>
<dbReference type="GeneID" id="28895989"/>
<dbReference type="EMBL" id="KV407455">
    <property type="protein sequence ID" value="KZF25573.1"/>
    <property type="molecule type" value="Genomic_DNA"/>
</dbReference>
<evidence type="ECO:0000313" key="4">
    <source>
        <dbReference type="Proteomes" id="UP000076632"/>
    </source>
</evidence>
<sequence>MPLIVMSQARAISFFHPGLRFLCCLLFCFSNVVARNFKAPSGRSFTSAFKGEGEVQASLLDVFEVHQPVLNTSNGTFSSVEQVLMNHSFGFSYGHPFIGIYNPPSHNFSHVVFNLTVVSAGRQFDRLGILYFGDVEIFRTSTAEPTVDGIKWTYLKDMTPYLSLFKSSQKTIFDLGNLIDNTYTGAFNATLTALFLNETDGHYTPADLVVPVSARLSSSNRPSAFSLPGQNASNSIAIPQNSRRAVFTIAACGQADEEFWYTNVLDSDTLSFPSSGALLGHSPFREVQVYIDGLLAGVQWPFPVVFTGGIAPGFWRPIVGIHAFDLPEHEIDITPWLPFLRDGAEHTFEIRVAGLSAGSDNKLSISSPVGNYWVVTGKLFIWLDDSDNDASNGSLPEVIAPTPQIDVESWIQTFPNGTNKTLSYSVNVKRHILVSSLQSSPMEQQRAASWSQSLTFSNNGSIYDNGNTQDMSMLTTGTDVSPLGLYAKRYQYPLSVNSTFDIGPNNSLSIGARLDRGLDVKTFATAASSFPFELGTIGTTINSDVSGAAGTSLWPYGWTQLLTRQNGTAHYLSLPGRKTSYSWGTTEQAYSFKSVDNFFTPLLSSPALPLSNIANDLLMVPLGANGDANVDNGSDLDPDLDSVPQTYRYDRHVIASNGKVIEDEETINGQTTVQYSAPPGRIGAANVDEFADEDVNKLLGRGRSC</sequence>
<dbReference type="InParanoid" id="A0A165IZ44"/>
<accession>A0A165IZ44</accession>
<dbReference type="Pfam" id="PF25156">
    <property type="entry name" value="PNGase_A_C"/>
    <property type="match status" value="1"/>
</dbReference>
<dbReference type="Pfam" id="PF12222">
    <property type="entry name" value="PNGaseA"/>
    <property type="match status" value="1"/>
</dbReference>
<dbReference type="AlphaFoldDB" id="A0A165IZ44"/>
<dbReference type="InterPro" id="IPR021102">
    <property type="entry name" value="PNGase_A"/>
</dbReference>
<keyword evidence="4" id="KW-1185">Reference proteome</keyword>
<gene>
    <name evidence="3" type="ORF">L228DRAFT_236652</name>
</gene>
<evidence type="ECO:0000313" key="3">
    <source>
        <dbReference type="EMBL" id="KZF25573.1"/>
    </source>
</evidence>
<keyword evidence="1" id="KW-0732">Signal</keyword>
<reference evidence="3 4" key="1">
    <citation type="journal article" date="2016" name="Fungal Biol.">
        <title>The genome of Xylona heveae provides a window into fungal endophytism.</title>
        <authorList>
            <person name="Gazis R."/>
            <person name="Kuo A."/>
            <person name="Riley R."/>
            <person name="LaButti K."/>
            <person name="Lipzen A."/>
            <person name="Lin J."/>
            <person name="Amirebrahimi M."/>
            <person name="Hesse C.N."/>
            <person name="Spatafora J.W."/>
            <person name="Henrissat B."/>
            <person name="Hainaut M."/>
            <person name="Grigoriev I.V."/>
            <person name="Hibbett D.S."/>
        </authorList>
    </citation>
    <scope>NUCLEOTIDE SEQUENCE [LARGE SCALE GENOMIC DNA]</scope>
    <source>
        <strain evidence="3 4">TC161</strain>
    </source>
</reference>
<dbReference type="STRING" id="1328760.A0A165IZ44"/>
<evidence type="ECO:0000256" key="1">
    <source>
        <dbReference type="SAM" id="SignalP"/>
    </source>
</evidence>
<evidence type="ECO:0000259" key="2">
    <source>
        <dbReference type="Pfam" id="PF12222"/>
    </source>
</evidence>
<dbReference type="InterPro" id="IPR056948">
    <property type="entry name" value="PNGaseA_N"/>
</dbReference>
<dbReference type="OrthoDB" id="1612078at2759"/>
<dbReference type="RefSeq" id="XP_018191128.1">
    <property type="nucleotide sequence ID" value="XM_018330852.1"/>
</dbReference>
<protein>
    <recommendedName>
        <fullName evidence="2">Peptide N-acetyl-beta-D-glucosaminyl asparaginase amidase A N-terminal domain-containing protein</fullName>
    </recommendedName>
</protein>
<dbReference type="PANTHER" id="PTHR31104">
    <property type="entry name" value="PEPTIDE-N4-(N-ACETYL-BETA-GLUCOSAMINYL)ASPARAGINE AMIDASE A PROTEIN"/>
    <property type="match status" value="1"/>
</dbReference>